<accession>A0A1D3D7W6</accession>
<organism evidence="2 3">
    <name type="scientific">Cyclospora cayetanensis</name>
    <dbReference type="NCBI Taxonomy" id="88456"/>
    <lineage>
        <taxon>Eukaryota</taxon>
        <taxon>Sar</taxon>
        <taxon>Alveolata</taxon>
        <taxon>Apicomplexa</taxon>
        <taxon>Conoidasida</taxon>
        <taxon>Coccidia</taxon>
        <taxon>Eucoccidiorida</taxon>
        <taxon>Eimeriorina</taxon>
        <taxon>Eimeriidae</taxon>
        <taxon>Cyclospora</taxon>
    </lineage>
</organism>
<evidence type="ECO:0000313" key="3">
    <source>
        <dbReference type="Proteomes" id="UP000095192"/>
    </source>
</evidence>
<dbReference type="InParanoid" id="A0A1D3D7W6"/>
<sequence>MRAAGEPLPGVSTRGSNRNCGSDEASKALSSDSSQGPSFQGMQSGCTAGSTHKVNSSLSSSNNNGRLCVLGCGSVPDERFDGRCALCLWTGGILLPCAAVGCNNKLHPICCRLFACGQDLWSQSKIQQAGRASLALLCAEHQPVNGDGNGLGREAPQDALRLHPVTQLWRLLQRSGDALQTALDCQRERSVWAARISAMLLQEVHETLKAVERLWLRLHSLC</sequence>
<evidence type="ECO:0000256" key="1">
    <source>
        <dbReference type="SAM" id="MobiDB-lite"/>
    </source>
</evidence>
<comment type="caution">
    <text evidence="2">The sequence shown here is derived from an EMBL/GenBank/DDBJ whole genome shotgun (WGS) entry which is preliminary data.</text>
</comment>
<dbReference type="AlphaFoldDB" id="A0A1D3D7W6"/>
<proteinExistence type="predicted"/>
<dbReference type="Proteomes" id="UP000095192">
    <property type="component" value="Unassembled WGS sequence"/>
</dbReference>
<feature type="region of interest" description="Disordered" evidence="1">
    <location>
        <begin position="1"/>
        <end position="47"/>
    </location>
</feature>
<dbReference type="VEuPathDB" id="ToxoDB:LOC34620173"/>
<dbReference type="EMBL" id="JROU02000363">
    <property type="protein sequence ID" value="OEH79508.1"/>
    <property type="molecule type" value="Genomic_DNA"/>
</dbReference>
<name>A0A1D3D7W6_9EIME</name>
<keyword evidence="3" id="KW-1185">Reference proteome</keyword>
<protein>
    <submittedName>
        <fullName evidence="2">Uncharacterized protein</fullName>
    </submittedName>
</protein>
<dbReference type="VEuPathDB" id="ToxoDB:cyc_05505"/>
<gene>
    <name evidence="2" type="ORF">cyc_05505</name>
</gene>
<feature type="compositionally biased region" description="Polar residues" evidence="1">
    <location>
        <begin position="28"/>
        <end position="47"/>
    </location>
</feature>
<reference evidence="2 3" key="1">
    <citation type="journal article" date="2016" name="BMC Genomics">
        <title>Comparative genomics reveals Cyclospora cayetanensis possesses coccidia-like metabolism and invasion components but unique surface antigens.</title>
        <authorList>
            <person name="Liu S."/>
            <person name="Wang L."/>
            <person name="Zheng H."/>
            <person name="Xu Z."/>
            <person name="Roellig D.M."/>
            <person name="Li N."/>
            <person name="Frace M.A."/>
            <person name="Tang K."/>
            <person name="Arrowood M.J."/>
            <person name="Moss D.M."/>
            <person name="Zhang L."/>
            <person name="Feng Y."/>
            <person name="Xiao L."/>
        </authorList>
    </citation>
    <scope>NUCLEOTIDE SEQUENCE [LARGE SCALE GENOMIC DNA]</scope>
    <source>
        <strain evidence="2 3">CHN_HEN01</strain>
    </source>
</reference>
<evidence type="ECO:0000313" key="2">
    <source>
        <dbReference type="EMBL" id="OEH79508.1"/>
    </source>
</evidence>